<sequence>MTKECYTCRETKPVSEFSWRKDRQAYYSNCKECKNGKAREKRNADKLTITGTQRVKMPTGSGYPHGTEACDRCPPGVRLMCTDRVAAGRAVLCEVMTEEEREFEYATSS</sequence>
<gene>
    <name evidence="1" type="ORF">S01H1_80318</name>
</gene>
<name>X0XU55_9ZZZZ</name>
<comment type="caution">
    <text evidence="1">The sequence shown here is derived from an EMBL/GenBank/DDBJ whole genome shotgun (WGS) entry which is preliminary data.</text>
</comment>
<dbReference type="AlphaFoldDB" id="X0XU55"/>
<evidence type="ECO:0000313" key="1">
    <source>
        <dbReference type="EMBL" id="GAG46820.1"/>
    </source>
</evidence>
<proteinExistence type="predicted"/>
<accession>X0XU55</accession>
<dbReference type="EMBL" id="BARS01054228">
    <property type="protein sequence ID" value="GAG46820.1"/>
    <property type="molecule type" value="Genomic_DNA"/>
</dbReference>
<organism evidence="1">
    <name type="scientific">marine sediment metagenome</name>
    <dbReference type="NCBI Taxonomy" id="412755"/>
    <lineage>
        <taxon>unclassified sequences</taxon>
        <taxon>metagenomes</taxon>
        <taxon>ecological metagenomes</taxon>
    </lineage>
</organism>
<reference evidence="1" key="1">
    <citation type="journal article" date="2014" name="Front. Microbiol.">
        <title>High frequency of phylogenetically diverse reductive dehalogenase-homologous genes in deep subseafloor sedimentary metagenomes.</title>
        <authorList>
            <person name="Kawai M."/>
            <person name="Futagami T."/>
            <person name="Toyoda A."/>
            <person name="Takaki Y."/>
            <person name="Nishi S."/>
            <person name="Hori S."/>
            <person name="Arai W."/>
            <person name="Tsubouchi T."/>
            <person name="Morono Y."/>
            <person name="Uchiyama I."/>
            <person name="Ito T."/>
            <person name="Fujiyama A."/>
            <person name="Inagaki F."/>
            <person name="Takami H."/>
        </authorList>
    </citation>
    <scope>NUCLEOTIDE SEQUENCE</scope>
    <source>
        <strain evidence="1">Expedition CK06-06</strain>
    </source>
</reference>
<protein>
    <submittedName>
        <fullName evidence="1">Uncharacterized protein</fullName>
    </submittedName>
</protein>